<evidence type="ECO:0000313" key="9">
    <source>
        <dbReference type="Proteomes" id="UP001230188"/>
    </source>
</evidence>
<evidence type="ECO:0000256" key="3">
    <source>
        <dbReference type="ARBA" id="ARBA00022552"/>
    </source>
</evidence>
<dbReference type="GO" id="GO:0003677">
    <property type="term" value="F:DNA binding"/>
    <property type="evidence" value="ECO:0007669"/>
    <property type="project" value="UniProtKB-KW"/>
</dbReference>
<dbReference type="GO" id="GO:0010468">
    <property type="term" value="P:regulation of gene expression"/>
    <property type="evidence" value="ECO:0007669"/>
    <property type="project" value="TreeGrafter"/>
</dbReference>
<comment type="subcellular location">
    <subcellularLocation>
        <location evidence="6">Cytoplasm</location>
    </subcellularLocation>
    <subcellularLocation>
        <location evidence="6">Nucleus</location>
        <location evidence="6">Nucleolus</location>
    </subcellularLocation>
    <subcellularLocation>
        <location evidence="1 6">Nucleus</location>
    </subcellularLocation>
</comment>
<comment type="function">
    <text evidence="6">Plays a role in the recruitment of the exosome to pre-rRNA to mediate the 3'-5' end processing of the 5.8S rRNA.</text>
</comment>
<dbReference type="Pfam" id="PF04000">
    <property type="entry name" value="Sas10_Utp3"/>
    <property type="match status" value="1"/>
</dbReference>
<comment type="similarity">
    <text evidence="2 6">Belongs to the C1D family.</text>
</comment>
<dbReference type="InterPro" id="IPR011082">
    <property type="entry name" value="Exosome-assoc_fac/DNA_repair"/>
</dbReference>
<dbReference type="Proteomes" id="UP001230188">
    <property type="component" value="Unassembled WGS sequence"/>
</dbReference>
<dbReference type="GO" id="GO:0005737">
    <property type="term" value="C:cytoplasm"/>
    <property type="evidence" value="ECO:0007669"/>
    <property type="project" value="UniProtKB-SubCell"/>
</dbReference>
<accession>A0AAD7U564</accession>
<comment type="caution">
    <text evidence="8">The sequence shown here is derived from an EMBL/GenBank/DDBJ whole genome shotgun (WGS) entry which is preliminary data.</text>
</comment>
<organism evidence="8 9">
    <name type="scientific">Chrysophaeum taylorii</name>
    <dbReference type="NCBI Taxonomy" id="2483200"/>
    <lineage>
        <taxon>Eukaryota</taxon>
        <taxon>Sar</taxon>
        <taxon>Stramenopiles</taxon>
        <taxon>Ochrophyta</taxon>
        <taxon>Pelagophyceae</taxon>
        <taxon>Pelagomonadales</taxon>
        <taxon>Pelagomonadaceae</taxon>
        <taxon>Chrysophaeum</taxon>
    </lineage>
</organism>
<evidence type="ECO:0000256" key="5">
    <source>
        <dbReference type="ARBA" id="ARBA00023242"/>
    </source>
</evidence>
<sequence length="205" mass="23374">MELRELGEAVRRVEELVGPVLDHRTDDKRRRTNLDRATEDVTLAFVTYSLFYALLRARGIPTADHRVKAELARVKEYMIKVKKLGDELNDATPWKEAKPSLRVDGAAAQRIVKAALSSSGADESRRSPRGEDGTSKKKGPCKRSHDNDDDGGEEEEEEEKEEKEQRESPSELQEHSSSPRKKAKPTKLRFKDKRARVTKKHSTRR</sequence>
<keyword evidence="4 6" id="KW-0694">RNA-binding</keyword>
<keyword evidence="9" id="KW-1185">Reference proteome</keyword>
<feature type="compositionally biased region" description="Basic and acidic residues" evidence="7">
    <location>
        <begin position="162"/>
        <end position="174"/>
    </location>
</feature>
<comment type="subunit">
    <text evidence="6">Monomer and homodimer.</text>
</comment>
<protein>
    <recommendedName>
        <fullName evidence="6">Nuclear nucleic acid-binding protein C1D</fullName>
    </recommendedName>
</protein>
<feature type="compositionally biased region" description="Acidic residues" evidence="7">
    <location>
        <begin position="147"/>
        <end position="161"/>
    </location>
</feature>
<evidence type="ECO:0000256" key="7">
    <source>
        <dbReference type="SAM" id="MobiDB-lite"/>
    </source>
</evidence>
<proteinExistence type="inferred from homology"/>
<evidence type="ECO:0000313" key="8">
    <source>
        <dbReference type="EMBL" id="KAJ8598293.1"/>
    </source>
</evidence>
<name>A0AAD7U564_9STRA</name>
<dbReference type="GO" id="GO:0000460">
    <property type="term" value="P:maturation of 5.8S rRNA"/>
    <property type="evidence" value="ECO:0007669"/>
    <property type="project" value="TreeGrafter"/>
</dbReference>
<dbReference type="GO" id="GO:0003723">
    <property type="term" value="F:RNA binding"/>
    <property type="evidence" value="ECO:0007669"/>
    <property type="project" value="UniProtKB-UniRule"/>
</dbReference>
<keyword evidence="5 6" id="KW-0539">Nucleus</keyword>
<keyword evidence="3 6" id="KW-0698">rRNA processing</keyword>
<dbReference type="EMBL" id="JAQMWT010000679">
    <property type="protein sequence ID" value="KAJ8598293.1"/>
    <property type="molecule type" value="Genomic_DNA"/>
</dbReference>
<dbReference type="GO" id="GO:0000178">
    <property type="term" value="C:exosome (RNase complex)"/>
    <property type="evidence" value="ECO:0007669"/>
    <property type="project" value="TreeGrafter"/>
</dbReference>
<evidence type="ECO:0000256" key="1">
    <source>
        <dbReference type="ARBA" id="ARBA00004123"/>
    </source>
</evidence>
<dbReference type="AlphaFoldDB" id="A0AAD7U564"/>
<dbReference type="InterPro" id="IPR007146">
    <property type="entry name" value="Sas10/Utp3/C1D"/>
</dbReference>
<gene>
    <name evidence="8" type="ORF">CTAYLR_005996</name>
</gene>
<dbReference type="PANTHER" id="PTHR15341">
    <property type="entry name" value="SUN-COR STEROID HORMONE RECEPTOR CO-REPRESSOR"/>
    <property type="match status" value="1"/>
</dbReference>
<reference evidence="8" key="1">
    <citation type="submission" date="2023-01" db="EMBL/GenBank/DDBJ databases">
        <title>Metagenome sequencing of chrysophaentin producing Chrysophaeum taylorii.</title>
        <authorList>
            <person name="Davison J."/>
            <person name="Bewley C."/>
        </authorList>
    </citation>
    <scope>NUCLEOTIDE SEQUENCE</scope>
    <source>
        <strain evidence="8">NIES-1699</strain>
    </source>
</reference>
<dbReference type="PANTHER" id="PTHR15341:SF3">
    <property type="entry name" value="NUCLEAR NUCLEIC ACID-BINDING PROTEIN C1D"/>
    <property type="match status" value="1"/>
</dbReference>
<feature type="compositionally biased region" description="Basic and acidic residues" evidence="7">
    <location>
        <begin position="122"/>
        <end position="135"/>
    </location>
</feature>
<evidence type="ECO:0000256" key="2">
    <source>
        <dbReference type="ARBA" id="ARBA00009154"/>
    </source>
</evidence>
<feature type="compositionally biased region" description="Basic residues" evidence="7">
    <location>
        <begin position="178"/>
        <end position="205"/>
    </location>
</feature>
<keyword evidence="6" id="KW-0963">Cytoplasm</keyword>
<keyword evidence="6" id="KW-0238">DNA-binding</keyword>
<dbReference type="GO" id="GO:0005730">
    <property type="term" value="C:nucleolus"/>
    <property type="evidence" value="ECO:0007669"/>
    <property type="project" value="UniProtKB-SubCell"/>
</dbReference>
<evidence type="ECO:0000256" key="6">
    <source>
        <dbReference type="RuleBase" id="RU368003"/>
    </source>
</evidence>
<feature type="region of interest" description="Disordered" evidence="7">
    <location>
        <begin position="114"/>
        <end position="205"/>
    </location>
</feature>
<evidence type="ECO:0000256" key="4">
    <source>
        <dbReference type="ARBA" id="ARBA00022884"/>
    </source>
</evidence>